<evidence type="ECO:0000313" key="2">
    <source>
        <dbReference type="Proteomes" id="UP000219338"/>
    </source>
</evidence>
<proteinExistence type="predicted"/>
<name>A0A284SBD8_ARMOS</name>
<dbReference type="Proteomes" id="UP000219338">
    <property type="component" value="Unassembled WGS sequence"/>
</dbReference>
<organism evidence="1 2">
    <name type="scientific">Armillaria ostoyae</name>
    <name type="common">Armillaria root rot fungus</name>
    <dbReference type="NCBI Taxonomy" id="47428"/>
    <lineage>
        <taxon>Eukaryota</taxon>
        <taxon>Fungi</taxon>
        <taxon>Dikarya</taxon>
        <taxon>Basidiomycota</taxon>
        <taxon>Agaricomycotina</taxon>
        <taxon>Agaricomycetes</taxon>
        <taxon>Agaricomycetidae</taxon>
        <taxon>Agaricales</taxon>
        <taxon>Marasmiineae</taxon>
        <taxon>Physalacriaceae</taxon>
        <taxon>Armillaria</taxon>
    </lineage>
</organism>
<keyword evidence="2" id="KW-1185">Reference proteome</keyword>
<dbReference type="EMBL" id="FUEG01000057">
    <property type="protein sequence ID" value="SJL18312.1"/>
    <property type="molecule type" value="Genomic_DNA"/>
</dbReference>
<dbReference type="AlphaFoldDB" id="A0A284SBD8"/>
<evidence type="ECO:0000313" key="1">
    <source>
        <dbReference type="EMBL" id="SJL18312.1"/>
    </source>
</evidence>
<protein>
    <submittedName>
        <fullName evidence="1">Uncharacterized protein</fullName>
    </submittedName>
</protein>
<sequence>MALSHIGSDWDDISKVLQDAAIRTIIGFKADPAGDQHLSSYSSSSSVGSCFQVSSLGSSYKHYMLWQNSQEEAVLTIQGVLADTYLSPVAGQDIKSLSRSYQSAKIVCNPTNTMFDNAMKAIVNIEAFMCCHYDPVEGTALISRFSDDEPILPWQRQHQLRNEIGKLTW</sequence>
<gene>
    <name evidence="1" type="ORF">ARMOST_21898</name>
</gene>
<reference evidence="2" key="1">
    <citation type="journal article" date="2017" name="Nat. Ecol. Evol.">
        <title>Genome expansion and lineage-specific genetic innovations in the forest pathogenic fungi Armillaria.</title>
        <authorList>
            <person name="Sipos G."/>
            <person name="Prasanna A.N."/>
            <person name="Walter M.C."/>
            <person name="O'Connor E."/>
            <person name="Balint B."/>
            <person name="Krizsan K."/>
            <person name="Kiss B."/>
            <person name="Hess J."/>
            <person name="Varga T."/>
            <person name="Slot J."/>
            <person name="Riley R."/>
            <person name="Boka B."/>
            <person name="Rigling D."/>
            <person name="Barry K."/>
            <person name="Lee J."/>
            <person name="Mihaltcheva S."/>
            <person name="LaButti K."/>
            <person name="Lipzen A."/>
            <person name="Waldron R."/>
            <person name="Moloney N.M."/>
            <person name="Sperisen C."/>
            <person name="Kredics L."/>
            <person name="Vagvoelgyi C."/>
            <person name="Patrignani A."/>
            <person name="Fitzpatrick D."/>
            <person name="Nagy I."/>
            <person name="Doyle S."/>
            <person name="Anderson J.B."/>
            <person name="Grigoriev I.V."/>
            <person name="Gueldener U."/>
            <person name="Muensterkoetter M."/>
            <person name="Nagy L.G."/>
        </authorList>
    </citation>
    <scope>NUCLEOTIDE SEQUENCE [LARGE SCALE GENOMIC DNA]</scope>
    <source>
        <strain evidence="2">C18/9</strain>
    </source>
</reference>
<accession>A0A284SBD8</accession>